<keyword evidence="3" id="KW-1185">Reference proteome</keyword>
<dbReference type="Proteomes" id="UP001589710">
    <property type="component" value="Unassembled WGS sequence"/>
</dbReference>
<feature type="region of interest" description="Disordered" evidence="1">
    <location>
        <begin position="27"/>
        <end position="59"/>
    </location>
</feature>
<dbReference type="RefSeq" id="WP_345510797.1">
    <property type="nucleotide sequence ID" value="NZ_BAAAXD010000009.1"/>
</dbReference>
<name>A0ABV5RF36_9ACTN</name>
<organism evidence="2 3">
    <name type="scientific">Streptomyces yanii</name>
    <dbReference type="NCBI Taxonomy" id="78510"/>
    <lineage>
        <taxon>Bacteria</taxon>
        <taxon>Bacillati</taxon>
        <taxon>Actinomycetota</taxon>
        <taxon>Actinomycetes</taxon>
        <taxon>Kitasatosporales</taxon>
        <taxon>Streptomycetaceae</taxon>
        <taxon>Streptomyces</taxon>
    </lineage>
</organism>
<protein>
    <submittedName>
        <fullName evidence="2">Uncharacterized protein</fullName>
    </submittedName>
</protein>
<evidence type="ECO:0000313" key="2">
    <source>
        <dbReference type="EMBL" id="MFB9576485.1"/>
    </source>
</evidence>
<reference evidence="2 3" key="1">
    <citation type="submission" date="2024-09" db="EMBL/GenBank/DDBJ databases">
        <authorList>
            <person name="Sun Q."/>
            <person name="Mori K."/>
        </authorList>
    </citation>
    <scope>NUCLEOTIDE SEQUENCE [LARGE SCALE GENOMIC DNA]</scope>
    <source>
        <strain evidence="2 3">JCM 3331</strain>
    </source>
</reference>
<proteinExistence type="predicted"/>
<evidence type="ECO:0000256" key="1">
    <source>
        <dbReference type="SAM" id="MobiDB-lite"/>
    </source>
</evidence>
<comment type="caution">
    <text evidence="2">The sequence shown here is derived from an EMBL/GenBank/DDBJ whole genome shotgun (WGS) entry which is preliminary data.</text>
</comment>
<dbReference type="EMBL" id="JBHMCG010000134">
    <property type="protein sequence ID" value="MFB9576485.1"/>
    <property type="molecule type" value="Genomic_DNA"/>
</dbReference>
<evidence type="ECO:0000313" key="3">
    <source>
        <dbReference type="Proteomes" id="UP001589710"/>
    </source>
</evidence>
<accession>A0ABV5RF36</accession>
<gene>
    <name evidence="2" type="ORF">ACFFTL_30440</name>
</gene>
<sequence length="59" mass="5912">MWPPPATEAHSAVLRVQHDTGIRADLCHGMADRPDAGGGGGTVAPEGPSTVPAVRATAP</sequence>